<accession>A0AA37SZ30</accession>
<dbReference type="RefSeq" id="WP_284218442.1">
    <property type="nucleotide sequence ID" value="NZ_BSOT01000007.1"/>
</dbReference>
<organism evidence="2 3">
    <name type="scientific">Agaribacter marinus</name>
    <dbReference type="NCBI Taxonomy" id="1431249"/>
    <lineage>
        <taxon>Bacteria</taxon>
        <taxon>Pseudomonadati</taxon>
        <taxon>Pseudomonadota</taxon>
        <taxon>Gammaproteobacteria</taxon>
        <taxon>Alteromonadales</taxon>
        <taxon>Alteromonadaceae</taxon>
        <taxon>Agaribacter</taxon>
    </lineage>
</organism>
<dbReference type="EMBL" id="BSOT01000007">
    <property type="protein sequence ID" value="GLR72081.1"/>
    <property type="molecule type" value="Genomic_DNA"/>
</dbReference>
<feature type="chain" id="PRO_5041452239" description="PEP-CTERM sorting domain-containing protein" evidence="1">
    <location>
        <begin position="25"/>
        <end position="285"/>
    </location>
</feature>
<evidence type="ECO:0000256" key="1">
    <source>
        <dbReference type="SAM" id="SignalP"/>
    </source>
</evidence>
<evidence type="ECO:0000313" key="2">
    <source>
        <dbReference type="EMBL" id="GLR72081.1"/>
    </source>
</evidence>
<evidence type="ECO:0008006" key="4">
    <source>
        <dbReference type="Google" id="ProtNLM"/>
    </source>
</evidence>
<reference evidence="2" key="1">
    <citation type="journal article" date="2014" name="Int. J. Syst. Evol. Microbiol.">
        <title>Complete genome sequence of Corynebacterium casei LMG S-19264T (=DSM 44701T), isolated from a smear-ripened cheese.</title>
        <authorList>
            <consortium name="US DOE Joint Genome Institute (JGI-PGF)"/>
            <person name="Walter F."/>
            <person name="Albersmeier A."/>
            <person name="Kalinowski J."/>
            <person name="Ruckert C."/>
        </authorList>
    </citation>
    <scope>NUCLEOTIDE SEQUENCE</scope>
    <source>
        <strain evidence="2">NBRC 110023</strain>
    </source>
</reference>
<gene>
    <name evidence="2" type="ORF">GCM10007852_29890</name>
</gene>
<sequence>MKFNKVTKASLSGLILMFGASSYAAPVMWETDFGTELADLTGEDDAFSTVSLSFMFPYAGESYNEFAVGTNGGIQATDNLGLAGNDDDIDYDLWADLDEFLGDGTPLFSAFGTDLSLEDNGTIHFNDFGDRAVFTWNEVGSALELDHLASFQIQLFEMGQILFSYNGIFDDAGESPFDSLDEGIVTGISAGDYGPLALHDLSSDSSNTANTVFEQWCYDTEDSCEQFTGLDNSAFDLDQMSILFTPNGNGFDVSTVNQVSAPSSVLFSSIALLGLAFAGRKKLIG</sequence>
<protein>
    <recommendedName>
        <fullName evidence="4">PEP-CTERM sorting domain-containing protein</fullName>
    </recommendedName>
</protein>
<proteinExistence type="predicted"/>
<dbReference type="AlphaFoldDB" id="A0AA37SZ30"/>
<evidence type="ECO:0000313" key="3">
    <source>
        <dbReference type="Proteomes" id="UP001156601"/>
    </source>
</evidence>
<feature type="signal peptide" evidence="1">
    <location>
        <begin position="1"/>
        <end position="24"/>
    </location>
</feature>
<reference evidence="2" key="2">
    <citation type="submission" date="2023-01" db="EMBL/GenBank/DDBJ databases">
        <title>Draft genome sequence of Agaribacter marinus strain NBRC 110023.</title>
        <authorList>
            <person name="Sun Q."/>
            <person name="Mori K."/>
        </authorList>
    </citation>
    <scope>NUCLEOTIDE SEQUENCE</scope>
    <source>
        <strain evidence="2">NBRC 110023</strain>
    </source>
</reference>
<keyword evidence="1" id="KW-0732">Signal</keyword>
<name>A0AA37SZ30_9ALTE</name>
<keyword evidence="3" id="KW-1185">Reference proteome</keyword>
<dbReference type="Proteomes" id="UP001156601">
    <property type="component" value="Unassembled WGS sequence"/>
</dbReference>
<comment type="caution">
    <text evidence="2">The sequence shown here is derived from an EMBL/GenBank/DDBJ whole genome shotgun (WGS) entry which is preliminary data.</text>
</comment>